<name>A0A5B9EDP1_9BACT</name>
<dbReference type="CDD" id="cd16018">
    <property type="entry name" value="Enpp"/>
    <property type="match status" value="1"/>
</dbReference>
<keyword evidence="2" id="KW-1185">Reference proteome</keyword>
<reference evidence="1 2" key="1">
    <citation type="submission" date="2019-08" db="EMBL/GenBank/DDBJ databases">
        <title>Complete genome sequence of Terriglobus albidus strain ORNL.</title>
        <authorList>
            <person name="Podar M."/>
        </authorList>
    </citation>
    <scope>NUCLEOTIDE SEQUENCE [LARGE SCALE GENOMIC DNA]</scope>
    <source>
        <strain evidence="1 2">ORNL</strain>
    </source>
</reference>
<dbReference type="Gene3D" id="3.40.720.10">
    <property type="entry name" value="Alkaline Phosphatase, subunit A"/>
    <property type="match status" value="1"/>
</dbReference>
<dbReference type="EMBL" id="CP042806">
    <property type="protein sequence ID" value="QEE28226.1"/>
    <property type="molecule type" value="Genomic_DNA"/>
</dbReference>
<dbReference type="OrthoDB" id="9779418at2"/>
<dbReference type="InterPro" id="IPR002591">
    <property type="entry name" value="Phosphodiest/P_Trfase"/>
</dbReference>
<dbReference type="Proteomes" id="UP000321820">
    <property type="component" value="Chromosome"/>
</dbReference>
<sequence length="472" mass="51820">MPGFVRLLCFCTSFAALPFGGSLRLAVSIFLSGVMMCFATALSAQTHRPVLMISIDGLRPDYVTRADQHGLKIPNLRRILAEGAHAEGVVNVSPTVTYPNHTTLVTGVLPSEHGIYNNELFDPEGKEHGGWYWYAQAVQAPTLWQAAKDAGLVTASVYWPVTVKASGIDYNIPEYFRQRTQPDRYMEEAVSRPAGMLEELEQKAGPFNIRNSDAVFDETVTRTTIAMIESRHPDFLTVHIVSLDHVEHEHGPFSPEANADLEKIDEMVGRIAIAQRKVHPNGVIAVVSDHGFSAVRHRVYLNSALVKEGFISLSGHEKATVDRWSVFAWPAGGTAMMMLRDKGDAETEKKVQILLAKLAADPRYGIAEIVSHEKAVQQGMNPDVAFVVNFKPGYRMAVGFAEPELEDLTKDEGTHGYMNTLDEMHSSFFVEGPGVAKGKNLGVIDMRQIAPTIAGLLGAKLDTAKSPRLSLQ</sequence>
<evidence type="ECO:0000313" key="2">
    <source>
        <dbReference type="Proteomes" id="UP000321820"/>
    </source>
</evidence>
<dbReference type="PANTHER" id="PTHR10151:SF120">
    <property type="entry name" value="BIS(5'-ADENOSYL)-TRIPHOSPHATASE"/>
    <property type="match status" value="1"/>
</dbReference>
<dbReference type="Pfam" id="PF01663">
    <property type="entry name" value="Phosphodiest"/>
    <property type="match status" value="1"/>
</dbReference>
<organism evidence="1 2">
    <name type="scientific">Terriglobus albidus</name>
    <dbReference type="NCBI Taxonomy" id="1592106"/>
    <lineage>
        <taxon>Bacteria</taxon>
        <taxon>Pseudomonadati</taxon>
        <taxon>Acidobacteriota</taxon>
        <taxon>Terriglobia</taxon>
        <taxon>Terriglobales</taxon>
        <taxon>Acidobacteriaceae</taxon>
        <taxon>Terriglobus</taxon>
    </lineage>
</organism>
<evidence type="ECO:0000313" key="1">
    <source>
        <dbReference type="EMBL" id="QEE28226.1"/>
    </source>
</evidence>
<proteinExistence type="predicted"/>
<dbReference type="InterPro" id="IPR017850">
    <property type="entry name" value="Alkaline_phosphatase_core_sf"/>
</dbReference>
<gene>
    <name evidence="1" type="ORF">FTW19_09580</name>
</gene>
<dbReference type="KEGG" id="talb:FTW19_09580"/>
<protein>
    <submittedName>
        <fullName evidence="1">Alkaline phosphatase family protein</fullName>
    </submittedName>
</protein>
<dbReference type="SUPFAM" id="SSF53649">
    <property type="entry name" value="Alkaline phosphatase-like"/>
    <property type="match status" value="1"/>
</dbReference>
<accession>A0A5B9EDP1</accession>
<dbReference type="GO" id="GO:0016787">
    <property type="term" value="F:hydrolase activity"/>
    <property type="evidence" value="ECO:0007669"/>
    <property type="project" value="UniProtKB-ARBA"/>
</dbReference>
<dbReference type="AlphaFoldDB" id="A0A5B9EDP1"/>
<dbReference type="PANTHER" id="PTHR10151">
    <property type="entry name" value="ECTONUCLEOTIDE PYROPHOSPHATASE/PHOSPHODIESTERASE"/>
    <property type="match status" value="1"/>
</dbReference>